<protein>
    <submittedName>
        <fullName evidence="6">OmpA family protein</fullName>
    </submittedName>
</protein>
<dbReference type="PRINTS" id="PR01021">
    <property type="entry name" value="OMPADOMAIN"/>
</dbReference>
<keyword evidence="4" id="KW-0732">Signal</keyword>
<dbReference type="AlphaFoldDB" id="A0A4R6Y6Z0"/>
<keyword evidence="7" id="KW-1185">Reference proteome</keyword>
<evidence type="ECO:0000256" key="4">
    <source>
        <dbReference type="SAM" id="SignalP"/>
    </source>
</evidence>
<evidence type="ECO:0000313" key="6">
    <source>
        <dbReference type="EMBL" id="TDR30278.1"/>
    </source>
</evidence>
<evidence type="ECO:0000313" key="7">
    <source>
        <dbReference type="Proteomes" id="UP000294480"/>
    </source>
</evidence>
<keyword evidence="2 3" id="KW-0472">Membrane</keyword>
<dbReference type="Proteomes" id="UP000294480">
    <property type="component" value="Unassembled WGS sequence"/>
</dbReference>
<evidence type="ECO:0000256" key="1">
    <source>
        <dbReference type="ARBA" id="ARBA00004370"/>
    </source>
</evidence>
<comment type="caution">
    <text evidence="6">The sequence shown here is derived from an EMBL/GenBank/DDBJ whole genome shotgun (WGS) entry which is preliminary data.</text>
</comment>
<evidence type="ECO:0000256" key="2">
    <source>
        <dbReference type="ARBA" id="ARBA00023136"/>
    </source>
</evidence>
<feature type="domain" description="OmpA-like" evidence="5">
    <location>
        <begin position="92"/>
        <end position="211"/>
    </location>
</feature>
<sequence length="211" mass="22821">MATTQKHVTGCLVIGLGLLSGVGQASDGMQPTPKTLVKGQGADAYFSYGVEQQATFKKPYVTCVNENACPVRTPKSLVVREKAPAVVPKAVEPIQADAVALQVHFAFAKSTLSPYEQKQLQTLVPTLKKQGSIRLRAYTDPVGGVNSTYNRRLALNRAMSVKQYLTKRGVNKAKFVIEYNPPCCLNAGVTANSSDAERQALRVVDISYFGK</sequence>
<dbReference type="InterPro" id="IPR006664">
    <property type="entry name" value="OMP_bac"/>
</dbReference>
<feature type="chain" id="PRO_5020457309" evidence="4">
    <location>
        <begin position="26"/>
        <end position="211"/>
    </location>
</feature>
<dbReference type="RefSeq" id="WP_162845224.1">
    <property type="nucleotide sequence ID" value="NZ_SNZE01000023.1"/>
</dbReference>
<dbReference type="GO" id="GO:0016020">
    <property type="term" value="C:membrane"/>
    <property type="evidence" value="ECO:0007669"/>
    <property type="project" value="UniProtKB-SubCell"/>
</dbReference>
<name>A0A4R6Y6Z0_9BURK</name>
<proteinExistence type="predicted"/>
<dbReference type="PROSITE" id="PS51123">
    <property type="entry name" value="OMPA_2"/>
    <property type="match status" value="1"/>
</dbReference>
<evidence type="ECO:0000259" key="5">
    <source>
        <dbReference type="PROSITE" id="PS51123"/>
    </source>
</evidence>
<dbReference type="SUPFAM" id="SSF103088">
    <property type="entry name" value="OmpA-like"/>
    <property type="match status" value="1"/>
</dbReference>
<gene>
    <name evidence="6" type="ORF">DFR44_1232</name>
</gene>
<dbReference type="InterPro" id="IPR006665">
    <property type="entry name" value="OmpA-like"/>
</dbReference>
<dbReference type="Pfam" id="PF00691">
    <property type="entry name" value="OmpA"/>
    <property type="match status" value="1"/>
</dbReference>
<dbReference type="InterPro" id="IPR036737">
    <property type="entry name" value="OmpA-like_sf"/>
</dbReference>
<organism evidence="6 7">
    <name type="scientific">Hydromonas duriensis</name>
    <dbReference type="NCBI Taxonomy" id="1527608"/>
    <lineage>
        <taxon>Bacteria</taxon>
        <taxon>Pseudomonadati</taxon>
        <taxon>Pseudomonadota</taxon>
        <taxon>Betaproteobacteria</taxon>
        <taxon>Burkholderiales</taxon>
        <taxon>Burkholderiaceae</taxon>
        <taxon>Hydromonas</taxon>
    </lineage>
</organism>
<dbReference type="CDD" id="cd07185">
    <property type="entry name" value="OmpA_C-like"/>
    <property type="match status" value="1"/>
</dbReference>
<evidence type="ECO:0000256" key="3">
    <source>
        <dbReference type="PROSITE-ProRule" id="PRU00473"/>
    </source>
</evidence>
<accession>A0A4R6Y6Z0</accession>
<reference evidence="6 7" key="1">
    <citation type="submission" date="2019-03" db="EMBL/GenBank/DDBJ databases">
        <title>Genomic Encyclopedia of Type Strains, Phase IV (KMG-IV): sequencing the most valuable type-strain genomes for metagenomic binning, comparative biology and taxonomic classification.</title>
        <authorList>
            <person name="Goeker M."/>
        </authorList>
    </citation>
    <scope>NUCLEOTIDE SEQUENCE [LARGE SCALE GENOMIC DNA]</scope>
    <source>
        <strain evidence="6 7">DSM 102852</strain>
    </source>
</reference>
<comment type="subcellular location">
    <subcellularLocation>
        <location evidence="1">Membrane</location>
    </subcellularLocation>
</comment>
<dbReference type="EMBL" id="SNZE01000023">
    <property type="protein sequence ID" value="TDR30278.1"/>
    <property type="molecule type" value="Genomic_DNA"/>
</dbReference>
<feature type="signal peptide" evidence="4">
    <location>
        <begin position="1"/>
        <end position="25"/>
    </location>
</feature>
<dbReference type="Gene3D" id="3.30.1330.60">
    <property type="entry name" value="OmpA-like domain"/>
    <property type="match status" value="1"/>
</dbReference>